<gene>
    <name evidence="2" type="ORF">H7B67_00585</name>
</gene>
<feature type="coiled-coil region" evidence="1">
    <location>
        <begin position="48"/>
        <end position="82"/>
    </location>
</feature>
<sequence length="155" mass="18377">MNTITLCDIHEKYLLKTMEVISVSIIDNIKSVASVIQKADNIELYRKILDLQYEAMELVQQNNELRNQIMELRGKLSTQENLVFRNNQYWKVLEGDKQDGPYCSKCWDVDNKLVRHNVLNNGYVTCPNCQMTVDDENYRGQRQNEEDSYRDWINY</sequence>
<name>A0A841SPA1_9BACL</name>
<accession>A0A841SPA1</accession>
<dbReference type="AlphaFoldDB" id="A0A841SPA1"/>
<proteinExistence type="predicted"/>
<organism evidence="2 3">
    <name type="scientific">Cohnella thailandensis</name>
    <dbReference type="NCBI Taxonomy" id="557557"/>
    <lineage>
        <taxon>Bacteria</taxon>
        <taxon>Bacillati</taxon>
        <taxon>Bacillota</taxon>
        <taxon>Bacilli</taxon>
        <taxon>Bacillales</taxon>
        <taxon>Paenibacillaceae</taxon>
        <taxon>Cohnella</taxon>
    </lineage>
</organism>
<reference evidence="2 3" key="1">
    <citation type="submission" date="2020-08" db="EMBL/GenBank/DDBJ databases">
        <title>Cohnella phylogeny.</title>
        <authorList>
            <person name="Dunlap C."/>
        </authorList>
    </citation>
    <scope>NUCLEOTIDE SEQUENCE [LARGE SCALE GENOMIC DNA]</scope>
    <source>
        <strain evidence="2 3">DSM 25241</strain>
    </source>
</reference>
<keyword evidence="1" id="KW-0175">Coiled coil</keyword>
<evidence type="ECO:0000313" key="2">
    <source>
        <dbReference type="EMBL" id="MBB6632619.1"/>
    </source>
</evidence>
<comment type="caution">
    <text evidence="2">The sequence shown here is derived from an EMBL/GenBank/DDBJ whole genome shotgun (WGS) entry which is preliminary data.</text>
</comment>
<keyword evidence="3" id="KW-1185">Reference proteome</keyword>
<protein>
    <submittedName>
        <fullName evidence="2">Uncharacterized protein</fullName>
    </submittedName>
</protein>
<dbReference type="Proteomes" id="UP000535838">
    <property type="component" value="Unassembled WGS sequence"/>
</dbReference>
<dbReference type="RefSeq" id="WP_185117865.1">
    <property type="nucleotide sequence ID" value="NZ_JACJVQ010000002.1"/>
</dbReference>
<evidence type="ECO:0000313" key="3">
    <source>
        <dbReference type="Proteomes" id="UP000535838"/>
    </source>
</evidence>
<evidence type="ECO:0000256" key="1">
    <source>
        <dbReference type="SAM" id="Coils"/>
    </source>
</evidence>
<dbReference type="EMBL" id="JACJVQ010000002">
    <property type="protein sequence ID" value="MBB6632619.1"/>
    <property type="molecule type" value="Genomic_DNA"/>
</dbReference>